<dbReference type="InterPro" id="IPR015590">
    <property type="entry name" value="Aldehyde_DH_dom"/>
</dbReference>
<keyword evidence="3 7" id="KW-0641">Proline biosynthesis</keyword>
<keyword evidence="5 7" id="KW-0560">Oxidoreductase</keyword>
<dbReference type="PROSITE" id="PS01223">
    <property type="entry name" value="PROA"/>
    <property type="match status" value="1"/>
</dbReference>
<dbReference type="HAMAP" id="MF_00412">
    <property type="entry name" value="ProA"/>
    <property type="match status" value="1"/>
</dbReference>
<evidence type="ECO:0000256" key="6">
    <source>
        <dbReference type="ARBA" id="ARBA00049024"/>
    </source>
</evidence>
<dbReference type="InterPro" id="IPR016163">
    <property type="entry name" value="Ald_DH_C"/>
</dbReference>
<dbReference type="InterPro" id="IPR012134">
    <property type="entry name" value="Glu-5-SA_DH"/>
</dbReference>
<dbReference type="PANTHER" id="PTHR11063:SF8">
    <property type="entry name" value="DELTA-1-PYRROLINE-5-CARBOXYLATE SYNTHASE"/>
    <property type="match status" value="1"/>
</dbReference>
<comment type="pathway">
    <text evidence="1 7">Amino-acid biosynthesis; L-proline biosynthesis; L-glutamate 5-semialdehyde from L-glutamate: step 2/2.</text>
</comment>
<protein>
    <recommendedName>
        <fullName evidence="7">Gamma-glutamyl phosphate reductase</fullName>
        <shortName evidence="7">GPR</shortName>
        <ecNumber evidence="7">1.2.1.41</ecNumber>
    </recommendedName>
    <alternativeName>
        <fullName evidence="7">Glutamate-5-semialdehyde dehydrogenase</fullName>
    </alternativeName>
    <alternativeName>
        <fullName evidence="7">Glutamyl-gamma-semialdehyde dehydrogenase</fullName>
        <shortName evidence="7">GSA dehydrogenase</shortName>
    </alternativeName>
</protein>
<keyword evidence="7" id="KW-0963">Cytoplasm</keyword>
<dbReference type="Gene3D" id="3.40.605.10">
    <property type="entry name" value="Aldehyde Dehydrogenase, Chain A, domain 1"/>
    <property type="match status" value="1"/>
</dbReference>
<sequence>MFTQGEERNREVITQVKAAKEAAGKLSGATTGQKNQALLAMADAIWRNRQEILVANQQDVQDAQAAGQTASKVDRLQLNEKRLQDMMEGLRKLIELTDPIGELLETILRPDGLLIEKVRVPLGVIAMIYESRPNVTVDAAGLALKTGNAVVLRGGKEALRSNAALVKALKEGLEAVHLPTDAFQFINRTERESVDDLIQARGLVDLVIPRGGAGLIERVVKHSLVPVIETGVGNCHVYVDKQADLQKADAIVINAKTQRPSVCNAMETLLVHADIAEQWLPVILAQLMERGVEIRACERARAALAGNPQLREKAVPATDADWSTEFLDLIMNVKIVADVNEAIQHINTYGTLHSEAIVTEDPGSAQIFLQQVDAAAVYHNASTRFTDGFEFGFGAEIGISTQKLHARGPMGLKEMTSYKYLIKGNGQIRV</sequence>
<organism evidence="9 10">
    <name type="scientific">Fodinisporobacter ferrooxydans</name>
    <dbReference type="NCBI Taxonomy" id="2901836"/>
    <lineage>
        <taxon>Bacteria</taxon>
        <taxon>Bacillati</taxon>
        <taxon>Bacillota</taxon>
        <taxon>Bacilli</taxon>
        <taxon>Bacillales</taxon>
        <taxon>Alicyclobacillaceae</taxon>
        <taxon>Fodinisporobacter</taxon>
    </lineage>
</organism>
<proteinExistence type="inferred from homology"/>
<keyword evidence="10" id="KW-1185">Reference proteome</keyword>
<dbReference type="PANTHER" id="PTHR11063">
    <property type="entry name" value="GLUTAMATE SEMIALDEHYDE DEHYDROGENASE"/>
    <property type="match status" value="1"/>
</dbReference>
<reference evidence="9" key="1">
    <citation type="submission" date="2021-12" db="EMBL/GenBank/DDBJ databases">
        <title>Alicyclobacillaceae gen. nov., sp. nov., isolated from chalcocite enrichment system.</title>
        <authorList>
            <person name="Jiang Z."/>
        </authorList>
    </citation>
    <scope>NUCLEOTIDE SEQUENCE</scope>
    <source>
        <strain evidence="9">MYW30-H2</strain>
    </source>
</reference>
<gene>
    <name evidence="7" type="primary">proA</name>
    <name evidence="9" type="ORF">LSG31_23020</name>
</gene>
<dbReference type="NCBIfam" id="NF001221">
    <property type="entry name" value="PRK00197.1"/>
    <property type="match status" value="1"/>
</dbReference>
<dbReference type="SUPFAM" id="SSF53720">
    <property type="entry name" value="ALDH-like"/>
    <property type="match status" value="1"/>
</dbReference>
<evidence type="ECO:0000256" key="4">
    <source>
        <dbReference type="ARBA" id="ARBA00022857"/>
    </source>
</evidence>
<evidence type="ECO:0000313" key="10">
    <source>
        <dbReference type="Proteomes" id="UP000830167"/>
    </source>
</evidence>
<comment type="function">
    <text evidence="7">Catalyzes the NADPH-dependent reduction of L-glutamate 5-phosphate into L-glutamate 5-semialdehyde and phosphate. The product spontaneously undergoes cyclization to form 1-pyrroline-5-carboxylate.</text>
</comment>
<dbReference type="GO" id="GO:0004350">
    <property type="term" value="F:glutamate-5-semialdehyde dehydrogenase activity"/>
    <property type="evidence" value="ECO:0007669"/>
    <property type="project" value="UniProtKB-EC"/>
</dbReference>
<dbReference type="EMBL" id="CP089291">
    <property type="protein sequence ID" value="UOF90688.1"/>
    <property type="molecule type" value="Genomic_DNA"/>
</dbReference>
<dbReference type="InterPro" id="IPR020593">
    <property type="entry name" value="G-glutamylP_reductase_CS"/>
</dbReference>
<evidence type="ECO:0000313" key="9">
    <source>
        <dbReference type="EMBL" id="UOF90688.1"/>
    </source>
</evidence>
<evidence type="ECO:0000256" key="1">
    <source>
        <dbReference type="ARBA" id="ARBA00004985"/>
    </source>
</evidence>
<dbReference type="InterPro" id="IPR016161">
    <property type="entry name" value="Ald_DH/histidinol_DH"/>
</dbReference>
<dbReference type="RefSeq" id="WP_430734223.1">
    <property type="nucleotide sequence ID" value="NZ_CP089291.1"/>
</dbReference>
<dbReference type="EC" id="1.2.1.41" evidence="7"/>
<evidence type="ECO:0000256" key="2">
    <source>
        <dbReference type="ARBA" id="ARBA00022605"/>
    </source>
</evidence>
<dbReference type="PIRSF" id="PIRSF000151">
    <property type="entry name" value="GPR"/>
    <property type="match status" value="1"/>
</dbReference>
<feature type="domain" description="Aldehyde dehydrogenase" evidence="8">
    <location>
        <begin position="9"/>
        <end position="286"/>
    </location>
</feature>
<dbReference type="Pfam" id="PF00171">
    <property type="entry name" value="Aldedh"/>
    <property type="match status" value="1"/>
</dbReference>
<dbReference type="InterPro" id="IPR016162">
    <property type="entry name" value="Ald_DH_N"/>
</dbReference>
<evidence type="ECO:0000256" key="5">
    <source>
        <dbReference type="ARBA" id="ARBA00023002"/>
    </source>
</evidence>
<keyword evidence="4 7" id="KW-0521">NADP</keyword>
<evidence type="ECO:0000256" key="3">
    <source>
        <dbReference type="ARBA" id="ARBA00022650"/>
    </source>
</evidence>
<dbReference type="Proteomes" id="UP000830167">
    <property type="component" value="Chromosome"/>
</dbReference>
<dbReference type="CDD" id="cd07079">
    <property type="entry name" value="ALDH_F18-19_ProA-GPR"/>
    <property type="match status" value="1"/>
</dbReference>
<dbReference type="InterPro" id="IPR000965">
    <property type="entry name" value="GPR_dom"/>
</dbReference>
<evidence type="ECO:0000259" key="8">
    <source>
        <dbReference type="Pfam" id="PF00171"/>
    </source>
</evidence>
<comment type="subcellular location">
    <subcellularLocation>
        <location evidence="7">Cytoplasm</location>
    </subcellularLocation>
</comment>
<name>A0ABY4CJJ0_9BACL</name>
<comment type="similarity">
    <text evidence="7">Belongs to the gamma-glutamyl phosphate reductase family.</text>
</comment>
<dbReference type="Gene3D" id="3.40.309.10">
    <property type="entry name" value="Aldehyde Dehydrogenase, Chain A, domain 2"/>
    <property type="match status" value="1"/>
</dbReference>
<accession>A0ABY4CJJ0</accession>
<comment type="catalytic activity">
    <reaction evidence="6 7">
        <text>L-glutamate 5-semialdehyde + phosphate + NADP(+) = L-glutamyl 5-phosphate + NADPH + H(+)</text>
        <dbReference type="Rhea" id="RHEA:19541"/>
        <dbReference type="ChEBI" id="CHEBI:15378"/>
        <dbReference type="ChEBI" id="CHEBI:43474"/>
        <dbReference type="ChEBI" id="CHEBI:57783"/>
        <dbReference type="ChEBI" id="CHEBI:58066"/>
        <dbReference type="ChEBI" id="CHEBI:58274"/>
        <dbReference type="ChEBI" id="CHEBI:58349"/>
        <dbReference type="EC" id="1.2.1.41"/>
    </reaction>
</comment>
<evidence type="ECO:0000256" key="7">
    <source>
        <dbReference type="HAMAP-Rule" id="MF_00412"/>
    </source>
</evidence>
<dbReference type="NCBIfam" id="TIGR00407">
    <property type="entry name" value="proA"/>
    <property type="match status" value="1"/>
</dbReference>
<keyword evidence="2 7" id="KW-0028">Amino-acid biosynthesis</keyword>